<dbReference type="EMBL" id="CYYM01000002">
    <property type="protein sequence ID" value="CUN62723.1"/>
    <property type="molecule type" value="Genomic_DNA"/>
</dbReference>
<dbReference type="InterPro" id="IPR013766">
    <property type="entry name" value="Thioredoxin_domain"/>
</dbReference>
<reference evidence="6 7" key="1">
    <citation type="submission" date="2015-09" db="EMBL/GenBank/DDBJ databases">
        <authorList>
            <consortium name="Pathogen Informatics"/>
        </authorList>
    </citation>
    <scope>NUCLEOTIDE SEQUENCE [LARGE SCALE GENOMIC DNA]</scope>
    <source>
        <strain evidence="5 6">2789STDY5608851</strain>
        <strain evidence="4 7">2789STDY5834961</strain>
    </source>
</reference>
<evidence type="ECO:0000313" key="5">
    <source>
        <dbReference type="EMBL" id="CUN62723.1"/>
    </source>
</evidence>
<protein>
    <submittedName>
        <fullName evidence="5">Thiol-disulfide oxidoreductase resA</fullName>
    </submittedName>
</protein>
<dbReference type="InterPro" id="IPR000866">
    <property type="entry name" value="AhpC/TSA"/>
</dbReference>
<evidence type="ECO:0000256" key="1">
    <source>
        <dbReference type="SAM" id="MobiDB-lite"/>
    </source>
</evidence>
<feature type="signal peptide" evidence="2">
    <location>
        <begin position="1"/>
        <end position="27"/>
    </location>
</feature>
<dbReference type="EMBL" id="CYXO01000009">
    <property type="protein sequence ID" value="CUN06005.1"/>
    <property type="molecule type" value="Genomic_DNA"/>
</dbReference>
<proteinExistence type="predicted"/>
<organism evidence="5 6">
    <name type="scientific">Dorea longicatena</name>
    <dbReference type="NCBI Taxonomy" id="88431"/>
    <lineage>
        <taxon>Bacteria</taxon>
        <taxon>Bacillati</taxon>
        <taxon>Bacillota</taxon>
        <taxon>Clostridia</taxon>
        <taxon>Lachnospirales</taxon>
        <taxon>Lachnospiraceae</taxon>
        <taxon>Dorea</taxon>
    </lineage>
</organism>
<dbReference type="Proteomes" id="UP000095380">
    <property type="component" value="Unassembled WGS sequence"/>
</dbReference>
<dbReference type="GO" id="GO:0016491">
    <property type="term" value="F:oxidoreductase activity"/>
    <property type="evidence" value="ECO:0007669"/>
    <property type="project" value="InterPro"/>
</dbReference>
<dbReference type="Gene3D" id="3.40.30.10">
    <property type="entry name" value="Glutaredoxin"/>
    <property type="match status" value="1"/>
</dbReference>
<dbReference type="PROSITE" id="PS51257">
    <property type="entry name" value="PROKAR_LIPOPROTEIN"/>
    <property type="match status" value="1"/>
</dbReference>
<dbReference type="RefSeq" id="WP_055193827.1">
    <property type="nucleotide sequence ID" value="NZ_CAXSPU010000013.1"/>
</dbReference>
<feature type="compositionally biased region" description="Polar residues" evidence="1">
    <location>
        <begin position="134"/>
        <end position="155"/>
    </location>
</feature>
<dbReference type="Proteomes" id="UP000095597">
    <property type="component" value="Unassembled WGS sequence"/>
</dbReference>
<keyword evidence="2" id="KW-0732">Signal</keyword>
<dbReference type="PROSITE" id="PS51352">
    <property type="entry name" value="THIOREDOXIN_2"/>
    <property type="match status" value="1"/>
</dbReference>
<accession>A0A173YGI0</accession>
<dbReference type="CDD" id="cd02966">
    <property type="entry name" value="TlpA_like_family"/>
    <property type="match status" value="1"/>
</dbReference>
<dbReference type="Pfam" id="PF00578">
    <property type="entry name" value="AhpC-TSA"/>
    <property type="match status" value="1"/>
</dbReference>
<name>A0A173YGI0_9FIRM</name>
<feature type="region of interest" description="Disordered" evidence="1">
    <location>
        <begin position="129"/>
        <end position="155"/>
    </location>
</feature>
<dbReference type="GO" id="GO:0016209">
    <property type="term" value="F:antioxidant activity"/>
    <property type="evidence" value="ECO:0007669"/>
    <property type="project" value="InterPro"/>
</dbReference>
<feature type="domain" description="Thioredoxin" evidence="3">
    <location>
        <begin position="144"/>
        <end position="293"/>
    </location>
</feature>
<dbReference type="InterPro" id="IPR050553">
    <property type="entry name" value="Thioredoxin_ResA/DsbE_sf"/>
</dbReference>
<dbReference type="InterPro" id="IPR036249">
    <property type="entry name" value="Thioredoxin-like_sf"/>
</dbReference>
<dbReference type="OrthoDB" id="9809733at2"/>
<evidence type="ECO:0000313" key="4">
    <source>
        <dbReference type="EMBL" id="CUN06005.1"/>
    </source>
</evidence>
<evidence type="ECO:0000259" key="3">
    <source>
        <dbReference type="PROSITE" id="PS51352"/>
    </source>
</evidence>
<sequence length="302" mass="33083">MKTKRTVLFILTLCIALLFTACSGKEAASTEKSQDTKTESSSVSTDDSNSKLDNLYQQENQIFADHEDVWNKAFGMMSKSAADQNGNYADYLADTVESNKDSFTDDELKTLTADIEIIRKIEEQIAEIEKKNTGSDNTDQKNSSNDASPFKNFSGQDYDGNSVDESLFSKNAVTVINFWFTGCKPCVAELSKLNELNDAIKSMGGEVVGINTETFDGNKTAIKEAKTLLKSQGAKYRNLSIDSSSDAGKYASDIMAFPTTILVDRNGNIVGDPMLGGIDNQDNYDTLMKQIQSVIDADSTKK</sequence>
<dbReference type="PANTHER" id="PTHR42852">
    <property type="entry name" value="THIOL:DISULFIDE INTERCHANGE PROTEIN DSBE"/>
    <property type="match status" value="1"/>
</dbReference>
<gene>
    <name evidence="5" type="primary">resA</name>
    <name evidence="5" type="ORF">ERS852408_00680</name>
    <name evidence="4" type="ORF">ERS852573_01749</name>
</gene>
<evidence type="ECO:0000313" key="6">
    <source>
        <dbReference type="Proteomes" id="UP000095380"/>
    </source>
</evidence>
<dbReference type="SUPFAM" id="SSF52833">
    <property type="entry name" value="Thioredoxin-like"/>
    <property type="match status" value="1"/>
</dbReference>
<feature type="region of interest" description="Disordered" evidence="1">
    <location>
        <begin position="29"/>
        <end position="51"/>
    </location>
</feature>
<evidence type="ECO:0000256" key="2">
    <source>
        <dbReference type="SAM" id="SignalP"/>
    </source>
</evidence>
<evidence type="ECO:0000313" key="7">
    <source>
        <dbReference type="Proteomes" id="UP000095597"/>
    </source>
</evidence>
<feature type="chain" id="PRO_5014250756" evidence="2">
    <location>
        <begin position="28"/>
        <end position="302"/>
    </location>
</feature>
<feature type="compositionally biased region" description="Basic and acidic residues" evidence="1">
    <location>
        <begin position="29"/>
        <end position="38"/>
    </location>
</feature>
<dbReference type="AlphaFoldDB" id="A0A173YGI0"/>
<dbReference type="PANTHER" id="PTHR42852:SF13">
    <property type="entry name" value="PROTEIN DIPZ"/>
    <property type="match status" value="1"/>
</dbReference>